<dbReference type="AlphaFoldDB" id="X6MNT1"/>
<dbReference type="EMBL" id="ASPP01018902">
    <property type="protein sequence ID" value="ETO15658.1"/>
    <property type="molecule type" value="Genomic_DNA"/>
</dbReference>
<evidence type="ECO:0000313" key="3">
    <source>
        <dbReference type="Proteomes" id="UP000023152"/>
    </source>
</evidence>
<feature type="transmembrane region" description="Helical" evidence="1">
    <location>
        <begin position="31"/>
        <end position="51"/>
    </location>
</feature>
<accession>X6MNT1</accession>
<proteinExistence type="predicted"/>
<dbReference type="Proteomes" id="UP000023152">
    <property type="component" value="Unassembled WGS sequence"/>
</dbReference>
<organism evidence="2 3">
    <name type="scientific">Reticulomyxa filosa</name>
    <dbReference type="NCBI Taxonomy" id="46433"/>
    <lineage>
        <taxon>Eukaryota</taxon>
        <taxon>Sar</taxon>
        <taxon>Rhizaria</taxon>
        <taxon>Retaria</taxon>
        <taxon>Foraminifera</taxon>
        <taxon>Monothalamids</taxon>
        <taxon>Reticulomyxidae</taxon>
        <taxon>Reticulomyxa</taxon>
    </lineage>
</organism>
<keyword evidence="3" id="KW-1185">Reference proteome</keyword>
<name>X6MNT1_RETFI</name>
<keyword evidence="1" id="KW-0812">Transmembrane</keyword>
<comment type="caution">
    <text evidence="2">The sequence shown here is derived from an EMBL/GenBank/DDBJ whole genome shotgun (WGS) entry which is preliminary data.</text>
</comment>
<evidence type="ECO:0000313" key="2">
    <source>
        <dbReference type="EMBL" id="ETO15658.1"/>
    </source>
</evidence>
<keyword evidence="1" id="KW-0472">Membrane</keyword>
<evidence type="ECO:0000256" key="1">
    <source>
        <dbReference type="SAM" id="Phobius"/>
    </source>
</evidence>
<sequence length="117" mass="13637">MSNDRDAAALHFIVAFDHLKDTRLFVHHSHILSINSNIFSIVFCKCIWIANKEEKKNKKKKANKLKFKVRWAGDLPVLLDMHSNCGRYDIYSMFAATEEKYKEKHDIDDSSNLQHTA</sequence>
<keyword evidence="1" id="KW-1133">Transmembrane helix</keyword>
<gene>
    <name evidence="2" type="ORF">RFI_21705</name>
</gene>
<protein>
    <submittedName>
        <fullName evidence="2">Uncharacterized protein</fullName>
    </submittedName>
</protein>
<reference evidence="2 3" key="1">
    <citation type="journal article" date="2013" name="Curr. Biol.">
        <title>The Genome of the Foraminiferan Reticulomyxa filosa.</title>
        <authorList>
            <person name="Glockner G."/>
            <person name="Hulsmann N."/>
            <person name="Schleicher M."/>
            <person name="Noegel A.A."/>
            <person name="Eichinger L."/>
            <person name="Gallinger C."/>
            <person name="Pawlowski J."/>
            <person name="Sierra R."/>
            <person name="Euteneuer U."/>
            <person name="Pillet L."/>
            <person name="Moustafa A."/>
            <person name="Platzer M."/>
            <person name="Groth M."/>
            <person name="Szafranski K."/>
            <person name="Schliwa M."/>
        </authorList>
    </citation>
    <scope>NUCLEOTIDE SEQUENCE [LARGE SCALE GENOMIC DNA]</scope>
</reference>